<dbReference type="InterPro" id="IPR023833">
    <property type="entry name" value="Signal_pept_SipW-depend-type"/>
</dbReference>
<gene>
    <name evidence="3" type="primary">tapA</name>
    <name evidence="3" type="ORF">DCC39_15165</name>
</gene>
<evidence type="ECO:0000256" key="2">
    <source>
        <dbReference type="SAM" id="Phobius"/>
    </source>
</evidence>
<keyword evidence="2" id="KW-1133">Transmembrane helix</keyword>
<accession>A0A2U1JTS7</accession>
<protein>
    <submittedName>
        <fullName evidence="3">Amyloid fiber anchoring/assembly protein TapA</fullName>
    </submittedName>
</protein>
<sequence>MICSLYNHNEMFFKENKTKNNNEHGGLMMRQSRLRKFRKKNVGIYIIVQLAAIYYLGFIGLSLVTSTTNAAFTSSVNVPGSIQAGDWDFWDKSSLKFPEGKKNFGFICKGEKVEIFARIENGKDSEAMQGPVKYEVYWIEKGNPKNGKIVDEGEVPQLGSGQTYKLTFISEKPGNYKFKAYQREGHPGKGELWSETITVEPNECIQPKELEELETEEVENLSEADKQNSEKEHNTEANDQDKPEKNETQVKEQEKAPPVQQNEKPEDKKQEETSPQEQMKKPQPNEEGKPGPKEKPQEPKQQESKPEQKQPEKQAEVKAKSLEGREKSIENNNEVDQ</sequence>
<evidence type="ECO:0000313" key="4">
    <source>
        <dbReference type="Proteomes" id="UP000245998"/>
    </source>
</evidence>
<organism evidence="3 4">
    <name type="scientific">Pueribacillus theae</name>
    <dbReference type="NCBI Taxonomy" id="2171751"/>
    <lineage>
        <taxon>Bacteria</taxon>
        <taxon>Bacillati</taxon>
        <taxon>Bacillota</taxon>
        <taxon>Bacilli</taxon>
        <taxon>Bacillales</taxon>
        <taxon>Bacillaceae</taxon>
        <taxon>Pueribacillus</taxon>
    </lineage>
</organism>
<proteinExistence type="predicted"/>
<name>A0A2U1JTS7_9BACI</name>
<feature type="transmembrane region" description="Helical" evidence="2">
    <location>
        <begin position="42"/>
        <end position="64"/>
    </location>
</feature>
<keyword evidence="2" id="KW-0472">Membrane</keyword>
<dbReference type="OrthoDB" id="2560527at2"/>
<evidence type="ECO:0000313" key="3">
    <source>
        <dbReference type="EMBL" id="PWA08273.1"/>
    </source>
</evidence>
<dbReference type="AlphaFoldDB" id="A0A2U1JTS7"/>
<dbReference type="Proteomes" id="UP000245998">
    <property type="component" value="Unassembled WGS sequence"/>
</dbReference>
<keyword evidence="4" id="KW-1185">Reference proteome</keyword>
<feature type="compositionally biased region" description="Acidic residues" evidence="1">
    <location>
        <begin position="211"/>
        <end position="222"/>
    </location>
</feature>
<dbReference type="InterPro" id="IPR023848">
    <property type="entry name" value="TasA"/>
</dbReference>
<reference evidence="3 4" key="1">
    <citation type="submission" date="2018-04" db="EMBL/GenBank/DDBJ databases">
        <title>Camelliibacillus theae gen. nov., sp. nov., isolated from Pu'er tea.</title>
        <authorList>
            <person name="Niu L."/>
        </authorList>
    </citation>
    <scope>NUCLEOTIDE SEQUENCE [LARGE SCALE GENOMIC DNA]</scope>
    <source>
        <strain evidence="3 4">T8</strain>
    </source>
</reference>
<dbReference type="NCBIfam" id="TIGR04088">
    <property type="entry name" value="cognate_SipW"/>
    <property type="match status" value="1"/>
</dbReference>
<feature type="compositionally biased region" description="Basic and acidic residues" evidence="1">
    <location>
        <begin position="223"/>
        <end position="255"/>
    </location>
</feature>
<feature type="compositionally biased region" description="Basic and acidic residues" evidence="1">
    <location>
        <begin position="263"/>
        <end position="329"/>
    </location>
</feature>
<comment type="caution">
    <text evidence="3">The sequence shown here is derived from an EMBL/GenBank/DDBJ whole genome shotgun (WGS) entry which is preliminary data.</text>
</comment>
<evidence type="ECO:0000256" key="1">
    <source>
        <dbReference type="SAM" id="MobiDB-lite"/>
    </source>
</evidence>
<dbReference type="NCBIfam" id="TIGR04087">
    <property type="entry name" value="YqxM_for_SipW"/>
    <property type="match status" value="1"/>
</dbReference>
<keyword evidence="2" id="KW-0812">Transmembrane</keyword>
<dbReference type="EMBL" id="QCZG01000039">
    <property type="protein sequence ID" value="PWA08273.1"/>
    <property type="molecule type" value="Genomic_DNA"/>
</dbReference>
<feature type="region of interest" description="Disordered" evidence="1">
    <location>
        <begin position="203"/>
        <end position="337"/>
    </location>
</feature>
<dbReference type="GO" id="GO:0097311">
    <property type="term" value="C:bacterial biofilm matrix"/>
    <property type="evidence" value="ECO:0007669"/>
    <property type="project" value="InterPro"/>
</dbReference>